<evidence type="ECO:0000313" key="2">
    <source>
        <dbReference type="Proteomes" id="UP000257109"/>
    </source>
</evidence>
<dbReference type="Proteomes" id="UP000257109">
    <property type="component" value="Unassembled WGS sequence"/>
</dbReference>
<evidence type="ECO:0000313" key="1">
    <source>
        <dbReference type="EMBL" id="RDX78097.1"/>
    </source>
</evidence>
<accession>A0A371FIG4</accession>
<reference evidence="1" key="1">
    <citation type="submission" date="2018-05" db="EMBL/GenBank/DDBJ databases">
        <title>Draft genome of Mucuna pruriens seed.</title>
        <authorList>
            <person name="Nnadi N.E."/>
            <person name="Vos R."/>
            <person name="Hasami M.H."/>
            <person name="Devisetty U.K."/>
            <person name="Aguiy J.C."/>
        </authorList>
    </citation>
    <scope>NUCLEOTIDE SEQUENCE [LARGE SCALE GENOMIC DNA]</scope>
    <source>
        <strain evidence="1">JCA_2017</strain>
    </source>
</reference>
<dbReference type="EMBL" id="QJKJ01008966">
    <property type="protein sequence ID" value="RDX78097.1"/>
    <property type="molecule type" value="Genomic_DNA"/>
</dbReference>
<feature type="non-terminal residue" evidence="1">
    <location>
        <position position="1"/>
    </location>
</feature>
<gene>
    <name evidence="1" type="ORF">CR513_41682</name>
</gene>
<comment type="caution">
    <text evidence="1">The sequence shown here is derived from an EMBL/GenBank/DDBJ whole genome shotgun (WGS) entry which is preliminary data.</text>
</comment>
<sequence>MIVIQNIRNWQRGIASSHARQDDENSIMASCQISCAFHHRFNPSSPIQGITQKRGLPVDFALSCPVASLLENPLSLDDYHSLGFHLGYDQYEVVGTCNQPGWSVWFLNLARARSMGACMFGLCNPDTRKTKIQRLNREPNKEK</sequence>
<organism evidence="1 2">
    <name type="scientific">Mucuna pruriens</name>
    <name type="common">Velvet bean</name>
    <name type="synonym">Dolichos pruriens</name>
    <dbReference type="NCBI Taxonomy" id="157652"/>
    <lineage>
        <taxon>Eukaryota</taxon>
        <taxon>Viridiplantae</taxon>
        <taxon>Streptophyta</taxon>
        <taxon>Embryophyta</taxon>
        <taxon>Tracheophyta</taxon>
        <taxon>Spermatophyta</taxon>
        <taxon>Magnoliopsida</taxon>
        <taxon>eudicotyledons</taxon>
        <taxon>Gunneridae</taxon>
        <taxon>Pentapetalae</taxon>
        <taxon>rosids</taxon>
        <taxon>fabids</taxon>
        <taxon>Fabales</taxon>
        <taxon>Fabaceae</taxon>
        <taxon>Papilionoideae</taxon>
        <taxon>50 kb inversion clade</taxon>
        <taxon>NPAAA clade</taxon>
        <taxon>indigoferoid/millettioid clade</taxon>
        <taxon>Phaseoleae</taxon>
        <taxon>Mucuna</taxon>
    </lineage>
</organism>
<keyword evidence="2" id="KW-1185">Reference proteome</keyword>
<feature type="non-terminal residue" evidence="1">
    <location>
        <position position="143"/>
    </location>
</feature>
<proteinExistence type="predicted"/>
<protein>
    <submittedName>
        <fullName evidence="1">Uncharacterized protein</fullName>
    </submittedName>
</protein>
<dbReference type="AlphaFoldDB" id="A0A371FIG4"/>
<name>A0A371FIG4_MUCPR</name>